<dbReference type="InterPro" id="IPR011701">
    <property type="entry name" value="MFS"/>
</dbReference>
<keyword evidence="8" id="KW-0997">Cell inner membrane</keyword>
<evidence type="ECO:0000256" key="5">
    <source>
        <dbReference type="ARBA" id="ARBA00022692"/>
    </source>
</evidence>
<dbReference type="PROSITE" id="PS50850">
    <property type="entry name" value="MFS"/>
    <property type="match status" value="1"/>
</dbReference>
<evidence type="ECO:0000256" key="8">
    <source>
        <dbReference type="RuleBase" id="RU365088"/>
    </source>
</evidence>
<dbReference type="Proteomes" id="UP001501321">
    <property type="component" value="Unassembled WGS sequence"/>
</dbReference>
<feature type="transmembrane region" description="Helical" evidence="8">
    <location>
        <begin position="132"/>
        <end position="155"/>
    </location>
</feature>
<dbReference type="RefSeq" id="WP_345014923.1">
    <property type="nucleotide sequence ID" value="NZ_BAABFC010000029.1"/>
</dbReference>
<feature type="transmembrane region" description="Helical" evidence="8">
    <location>
        <begin position="367"/>
        <end position="387"/>
    </location>
</feature>
<comment type="caution">
    <text evidence="10">The sequence shown here is derived from an EMBL/GenBank/DDBJ whole genome shotgun (WGS) entry which is preliminary data.</text>
</comment>
<sequence>MAKPTLTLFILLGALAGLTPLAIDMYLPAIPTIAHELGAGVEGVQLTVSLFLGGFALGQLVYGPLADSLGRRPVILFGLALFSLSSLGCVFVTDLSQLLVLRFLQATGGAAGAVVVNALLRDLFSGEDLVRAMSLVILTMTLAPLVAPMLGSFLLGLGWHVIFGLLALLGAALCYMLYRLVPETLPPERRRPLRPAVVLGGFAGVLRHRVAMGHLLPGILASAGMFAFISGSPYVYIGFFGLSPLEYGMLFALNVGLMMLLTFLNTRLIRRWGQERMLRIGLFGVALAAVLLLVVGLTGLGGLVGLVIPVVLYVGQLGFIGANSMSLAMNHFGSSAGTASALAGTLRFGCGALAGWGVNLLPASSPLPMAGGMALCGFCALGLHLWYGRGGSPTAEAAQASS</sequence>
<evidence type="ECO:0000256" key="1">
    <source>
        <dbReference type="ARBA" id="ARBA00004651"/>
    </source>
</evidence>
<feature type="transmembrane region" description="Helical" evidence="8">
    <location>
        <begin position="306"/>
        <end position="329"/>
    </location>
</feature>
<comment type="caution">
    <text evidence="8">Lacks conserved residue(s) required for the propagation of feature annotation.</text>
</comment>
<feature type="transmembrane region" description="Helical" evidence="8">
    <location>
        <begin position="99"/>
        <end position="120"/>
    </location>
</feature>
<proteinExistence type="inferred from homology"/>
<dbReference type="PANTHER" id="PTHR23502">
    <property type="entry name" value="MAJOR FACILITATOR SUPERFAMILY"/>
    <property type="match status" value="1"/>
</dbReference>
<feature type="transmembrane region" description="Helical" evidence="8">
    <location>
        <begin position="341"/>
        <end position="361"/>
    </location>
</feature>
<keyword evidence="7 8" id="KW-0472">Membrane</keyword>
<protein>
    <recommendedName>
        <fullName evidence="8">Bcr/CflA family efflux transporter</fullName>
    </recommendedName>
</protein>
<comment type="subcellular location">
    <subcellularLocation>
        <location evidence="8">Cell inner membrane</location>
        <topology evidence="8">Multi-pass membrane protein</topology>
    </subcellularLocation>
    <subcellularLocation>
        <location evidence="1">Cell membrane</location>
        <topology evidence="1">Multi-pass membrane protein</topology>
    </subcellularLocation>
</comment>
<dbReference type="CDD" id="cd17320">
    <property type="entry name" value="MFS_MdfA_MDR_like"/>
    <property type="match status" value="1"/>
</dbReference>
<keyword evidence="6 8" id="KW-1133">Transmembrane helix</keyword>
<evidence type="ECO:0000256" key="2">
    <source>
        <dbReference type="ARBA" id="ARBA00006236"/>
    </source>
</evidence>
<feature type="transmembrane region" description="Helical" evidence="8">
    <location>
        <begin position="280"/>
        <end position="300"/>
    </location>
</feature>
<dbReference type="SUPFAM" id="SSF103473">
    <property type="entry name" value="MFS general substrate transporter"/>
    <property type="match status" value="1"/>
</dbReference>
<feature type="transmembrane region" description="Helical" evidence="8">
    <location>
        <begin position="161"/>
        <end position="181"/>
    </location>
</feature>
<accession>A0ABP8QJX4</accession>
<organism evidence="10 11">
    <name type="scientific">Pseudaeromonas paramecii</name>
    <dbReference type="NCBI Taxonomy" id="2138166"/>
    <lineage>
        <taxon>Bacteria</taxon>
        <taxon>Pseudomonadati</taxon>
        <taxon>Pseudomonadota</taxon>
        <taxon>Gammaproteobacteria</taxon>
        <taxon>Aeromonadales</taxon>
        <taxon>Aeromonadaceae</taxon>
        <taxon>Pseudaeromonas</taxon>
    </lineage>
</organism>
<dbReference type="NCBIfam" id="TIGR00710">
    <property type="entry name" value="efflux_Bcr_CflA"/>
    <property type="match status" value="1"/>
</dbReference>
<keyword evidence="3 8" id="KW-0813">Transport</keyword>
<evidence type="ECO:0000313" key="10">
    <source>
        <dbReference type="EMBL" id="GAA4504228.1"/>
    </source>
</evidence>
<comment type="similarity">
    <text evidence="2 8">Belongs to the major facilitator superfamily. Bcr/CmlA family.</text>
</comment>
<dbReference type="InterPro" id="IPR036259">
    <property type="entry name" value="MFS_trans_sf"/>
</dbReference>
<dbReference type="NCBIfam" id="NF008314">
    <property type="entry name" value="PRK11102.1"/>
    <property type="match status" value="1"/>
</dbReference>
<evidence type="ECO:0000256" key="4">
    <source>
        <dbReference type="ARBA" id="ARBA00022475"/>
    </source>
</evidence>
<feature type="transmembrane region" description="Helical" evidence="8">
    <location>
        <begin position="215"/>
        <end position="237"/>
    </location>
</feature>
<evidence type="ECO:0000259" key="9">
    <source>
        <dbReference type="PROSITE" id="PS50850"/>
    </source>
</evidence>
<evidence type="ECO:0000256" key="7">
    <source>
        <dbReference type="ARBA" id="ARBA00023136"/>
    </source>
</evidence>
<dbReference type="Pfam" id="PF07690">
    <property type="entry name" value="MFS_1"/>
    <property type="match status" value="1"/>
</dbReference>
<dbReference type="InterPro" id="IPR004812">
    <property type="entry name" value="Efflux_drug-R_Bcr/CmlA"/>
</dbReference>
<dbReference type="EMBL" id="BAABFC010000029">
    <property type="protein sequence ID" value="GAA4504228.1"/>
    <property type="molecule type" value="Genomic_DNA"/>
</dbReference>
<feature type="domain" description="Major facilitator superfamily (MFS) profile" evidence="9">
    <location>
        <begin position="5"/>
        <end position="402"/>
    </location>
</feature>
<keyword evidence="5 8" id="KW-0812">Transmembrane</keyword>
<dbReference type="InterPro" id="IPR020846">
    <property type="entry name" value="MFS_dom"/>
</dbReference>
<gene>
    <name evidence="10" type="ORF">GCM10023095_31790</name>
</gene>
<feature type="transmembrane region" description="Helical" evidence="8">
    <location>
        <begin position="44"/>
        <end position="62"/>
    </location>
</feature>
<evidence type="ECO:0000256" key="3">
    <source>
        <dbReference type="ARBA" id="ARBA00022448"/>
    </source>
</evidence>
<keyword evidence="11" id="KW-1185">Reference proteome</keyword>
<dbReference type="Gene3D" id="1.20.1720.10">
    <property type="entry name" value="Multidrug resistance protein D"/>
    <property type="match status" value="1"/>
</dbReference>
<dbReference type="PANTHER" id="PTHR23502:SF132">
    <property type="entry name" value="POLYAMINE TRANSPORTER 2-RELATED"/>
    <property type="match status" value="1"/>
</dbReference>
<feature type="transmembrane region" description="Helical" evidence="8">
    <location>
        <begin position="74"/>
        <end position="93"/>
    </location>
</feature>
<reference evidence="11" key="1">
    <citation type="journal article" date="2019" name="Int. J. Syst. Evol. Microbiol.">
        <title>The Global Catalogue of Microorganisms (GCM) 10K type strain sequencing project: providing services to taxonomists for standard genome sequencing and annotation.</title>
        <authorList>
            <consortium name="The Broad Institute Genomics Platform"/>
            <consortium name="The Broad Institute Genome Sequencing Center for Infectious Disease"/>
            <person name="Wu L."/>
            <person name="Ma J."/>
        </authorList>
    </citation>
    <scope>NUCLEOTIDE SEQUENCE [LARGE SCALE GENOMIC DNA]</scope>
    <source>
        <strain evidence="11">JCM 32226</strain>
    </source>
</reference>
<evidence type="ECO:0000256" key="6">
    <source>
        <dbReference type="ARBA" id="ARBA00022989"/>
    </source>
</evidence>
<name>A0ABP8QJX4_9GAMM</name>
<evidence type="ECO:0000313" key="11">
    <source>
        <dbReference type="Proteomes" id="UP001501321"/>
    </source>
</evidence>
<feature type="transmembrane region" description="Helical" evidence="8">
    <location>
        <begin position="249"/>
        <end position="268"/>
    </location>
</feature>
<keyword evidence="4" id="KW-1003">Cell membrane</keyword>